<dbReference type="PANTHER" id="PTHR24067">
    <property type="entry name" value="UBIQUITIN-CONJUGATING ENZYME E2"/>
    <property type="match status" value="1"/>
</dbReference>
<dbReference type="InterPro" id="IPR000608">
    <property type="entry name" value="UBC"/>
</dbReference>
<dbReference type="InterPro" id="IPR050113">
    <property type="entry name" value="Ub_conjugating_enzyme"/>
</dbReference>
<dbReference type="SMART" id="SM00212">
    <property type="entry name" value="UBCc"/>
    <property type="match status" value="1"/>
</dbReference>
<dbReference type="EMBL" id="JBBJCI010000031">
    <property type="protein sequence ID" value="KAK7254339.1"/>
    <property type="molecule type" value="Genomic_DNA"/>
</dbReference>
<evidence type="ECO:0000313" key="4">
    <source>
        <dbReference type="Proteomes" id="UP001363151"/>
    </source>
</evidence>
<feature type="compositionally biased region" description="Basic residues" evidence="1">
    <location>
        <begin position="200"/>
        <end position="218"/>
    </location>
</feature>
<dbReference type="PROSITE" id="PS50127">
    <property type="entry name" value="UBC_2"/>
    <property type="match status" value="1"/>
</dbReference>
<name>A0ABR1GEB1_AURAN</name>
<reference evidence="3 4" key="1">
    <citation type="submission" date="2024-03" db="EMBL/GenBank/DDBJ databases">
        <title>Aureococcus anophagefferens CCMP1851 and Kratosvirus quantuckense: Draft genome of a second virus-susceptible host strain in the model system.</title>
        <authorList>
            <person name="Chase E."/>
            <person name="Truchon A.R."/>
            <person name="Schepens W."/>
            <person name="Wilhelm S.W."/>
        </authorList>
    </citation>
    <scope>NUCLEOTIDE SEQUENCE [LARGE SCALE GENOMIC DNA]</scope>
    <source>
        <strain evidence="3 4">CCMP1851</strain>
    </source>
</reference>
<accession>A0ABR1GEB1</accession>
<organism evidence="3 4">
    <name type="scientific">Aureococcus anophagefferens</name>
    <name type="common">Harmful bloom alga</name>
    <dbReference type="NCBI Taxonomy" id="44056"/>
    <lineage>
        <taxon>Eukaryota</taxon>
        <taxon>Sar</taxon>
        <taxon>Stramenopiles</taxon>
        <taxon>Ochrophyta</taxon>
        <taxon>Pelagophyceae</taxon>
        <taxon>Pelagomonadales</taxon>
        <taxon>Pelagomonadaceae</taxon>
        <taxon>Aureococcus</taxon>
    </lineage>
</organism>
<sequence>MASDLATRRLLREFAAMRKAPPDNIVARPLESNVLEWHYVITGTKDSVYEGGHYHGKLKFPPEYPLRPPSVLMCTPSGRFKTNCRLCLSMSDFHPESWNPMWSVSTILTGLYSFMLESSPTLGSVEATPAQRRRFAAQSLEFNCANETFRGLFPDLVELHEERRKAAARRRATRPAAAAAGDSDGRARWAAAATRERPRTRARRTRSSSSPRRRHARAPRASSPERR</sequence>
<proteinExistence type="predicted"/>
<keyword evidence="4" id="KW-1185">Reference proteome</keyword>
<dbReference type="Pfam" id="PF00179">
    <property type="entry name" value="UQ_con"/>
    <property type="match status" value="1"/>
</dbReference>
<dbReference type="InterPro" id="IPR016135">
    <property type="entry name" value="UBQ-conjugating_enzyme/RWD"/>
</dbReference>
<evidence type="ECO:0000259" key="2">
    <source>
        <dbReference type="PROSITE" id="PS50127"/>
    </source>
</evidence>
<feature type="compositionally biased region" description="Low complexity" evidence="1">
    <location>
        <begin position="174"/>
        <end position="193"/>
    </location>
</feature>
<gene>
    <name evidence="3" type="ORF">SO694_00009442</name>
</gene>
<dbReference type="SUPFAM" id="SSF54495">
    <property type="entry name" value="UBC-like"/>
    <property type="match status" value="1"/>
</dbReference>
<protein>
    <submittedName>
        <fullName evidence="3">Ubiquitin-conjugating enzyme</fullName>
    </submittedName>
</protein>
<comment type="caution">
    <text evidence="3">The sequence shown here is derived from an EMBL/GenBank/DDBJ whole genome shotgun (WGS) entry which is preliminary data.</text>
</comment>
<evidence type="ECO:0000256" key="1">
    <source>
        <dbReference type="SAM" id="MobiDB-lite"/>
    </source>
</evidence>
<dbReference type="Gene3D" id="3.10.110.10">
    <property type="entry name" value="Ubiquitin Conjugating Enzyme"/>
    <property type="match status" value="1"/>
</dbReference>
<evidence type="ECO:0000313" key="3">
    <source>
        <dbReference type="EMBL" id="KAK7254339.1"/>
    </source>
</evidence>
<dbReference type="Proteomes" id="UP001363151">
    <property type="component" value="Unassembled WGS sequence"/>
</dbReference>
<feature type="region of interest" description="Disordered" evidence="1">
    <location>
        <begin position="167"/>
        <end position="227"/>
    </location>
</feature>
<feature type="domain" description="UBC core" evidence="2">
    <location>
        <begin position="5"/>
        <end position="162"/>
    </location>
</feature>
<dbReference type="CDD" id="cd23799">
    <property type="entry name" value="UBCc_UBE2J"/>
    <property type="match status" value="1"/>
</dbReference>